<dbReference type="GO" id="GO:0007188">
    <property type="term" value="P:adenylate cyclase-modulating G protein-coupled receptor signaling pathway"/>
    <property type="evidence" value="ECO:0007669"/>
    <property type="project" value="TreeGrafter"/>
</dbReference>
<evidence type="ECO:0000256" key="2">
    <source>
        <dbReference type="ARBA" id="ARBA00022741"/>
    </source>
</evidence>
<feature type="binding site" evidence="5">
    <location>
        <begin position="386"/>
        <end position="392"/>
    </location>
    <ligand>
        <name>GTP</name>
        <dbReference type="ChEBI" id="CHEBI:37565"/>
    </ligand>
</feature>
<feature type="region of interest" description="Disordered" evidence="7">
    <location>
        <begin position="227"/>
        <end position="287"/>
    </location>
</feature>
<dbReference type="Gene3D" id="3.40.50.300">
    <property type="entry name" value="P-loop containing nucleotide triphosphate hydrolases"/>
    <property type="match status" value="2"/>
</dbReference>
<dbReference type="GO" id="GO:0031683">
    <property type="term" value="F:G-protein beta/gamma-subunit complex binding"/>
    <property type="evidence" value="ECO:0007669"/>
    <property type="project" value="InterPro"/>
</dbReference>
<dbReference type="EMBL" id="MNAD01000345">
    <property type="protein sequence ID" value="OJT13958.1"/>
    <property type="molecule type" value="Genomic_DNA"/>
</dbReference>
<dbReference type="GO" id="GO:0005525">
    <property type="term" value="F:GTP binding"/>
    <property type="evidence" value="ECO:0007669"/>
    <property type="project" value="UniProtKB-KW"/>
</dbReference>
<feature type="compositionally biased region" description="Low complexity" evidence="7">
    <location>
        <begin position="249"/>
        <end position="276"/>
    </location>
</feature>
<keyword evidence="3 5" id="KW-0342">GTP-binding</keyword>
<comment type="caution">
    <text evidence="8">The sequence shown here is derived from an EMBL/GenBank/DDBJ whole genome shotgun (WGS) entry which is preliminary data.</text>
</comment>
<keyword evidence="9" id="KW-1185">Reference proteome</keyword>
<evidence type="ECO:0000256" key="3">
    <source>
        <dbReference type="ARBA" id="ARBA00023134"/>
    </source>
</evidence>
<dbReference type="PANTHER" id="PTHR10218:SF360">
    <property type="entry name" value="GUANINE NUCLEOTIDE-BINDING PROTEIN SUBUNIT ALPHA HOMOLOG"/>
    <property type="match status" value="1"/>
</dbReference>
<dbReference type="SUPFAM" id="SSF47895">
    <property type="entry name" value="Transducin (alpha subunit), insertion domain"/>
    <property type="match status" value="1"/>
</dbReference>
<reference evidence="8 9" key="1">
    <citation type="submission" date="2016-10" db="EMBL/GenBank/DDBJ databases">
        <title>Genome sequence of the basidiomycete white-rot fungus Trametes pubescens.</title>
        <authorList>
            <person name="Makela M.R."/>
            <person name="Granchi Z."/>
            <person name="Peng M."/>
            <person name="De Vries R.P."/>
            <person name="Grigoriev I."/>
            <person name="Riley R."/>
            <person name="Hilden K."/>
        </authorList>
    </citation>
    <scope>NUCLEOTIDE SEQUENCE [LARGE SCALE GENOMIC DNA]</scope>
    <source>
        <strain evidence="8 9">FBCC735</strain>
    </source>
</reference>
<protein>
    <submittedName>
        <fullName evidence="8">Guanine nucleotide-binding protein alpha-4 subunit</fullName>
    </submittedName>
</protein>
<feature type="region of interest" description="Disordered" evidence="7">
    <location>
        <begin position="1"/>
        <end position="71"/>
    </location>
</feature>
<dbReference type="GO" id="GO:0005737">
    <property type="term" value="C:cytoplasm"/>
    <property type="evidence" value="ECO:0007669"/>
    <property type="project" value="TreeGrafter"/>
</dbReference>
<dbReference type="InterPro" id="IPR001019">
    <property type="entry name" value="Gprotein_alpha_su"/>
</dbReference>
<feature type="region of interest" description="Disordered" evidence="7">
    <location>
        <begin position="192"/>
        <end position="212"/>
    </location>
</feature>
<feature type="compositionally biased region" description="Polar residues" evidence="7">
    <location>
        <begin position="277"/>
        <end position="287"/>
    </location>
</feature>
<feature type="compositionally biased region" description="Basic and acidic residues" evidence="7">
    <location>
        <begin position="35"/>
        <end position="65"/>
    </location>
</feature>
<dbReference type="PANTHER" id="PTHR10218">
    <property type="entry name" value="GTP-BINDING PROTEIN ALPHA SUBUNIT"/>
    <property type="match status" value="1"/>
</dbReference>
<feature type="binding site" evidence="6">
    <location>
        <position position="392"/>
    </location>
    <ligand>
        <name>Mg(2+)</name>
        <dbReference type="ChEBI" id="CHEBI:18420"/>
    </ligand>
</feature>
<name>A0A1M2W278_TRAPU</name>
<evidence type="ECO:0000313" key="9">
    <source>
        <dbReference type="Proteomes" id="UP000184267"/>
    </source>
</evidence>
<organism evidence="8 9">
    <name type="scientific">Trametes pubescens</name>
    <name type="common">White-rot fungus</name>
    <dbReference type="NCBI Taxonomy" id="154538"/>
    <lineage>
        <taxon>Eukaryota</taxon>
        <taxon>Fungi</taxon>
        <taxon>Dikarya</taxon>
        <taxon>Basidiomycota</taxon>
        <taxon>Agaricomycotina</taxon>
        <taxon>Agaricomycetes</taxon>
        <taxon>Polyporales</taxon>
        <taxon>Polyporaceae</taxon>
        <taxon>Trametes</taxon>
    </lineage>
</organism>
<evidence type="ECO:0000256" key="7">
    <source>
        <dbReference type="SAM" id="MobiDB-lite"/>
    </source>
</evidence>
<keyword evidence="4" id="KW-0807">Transducer</keyword>
<evidence type="ECO:0000313" key="8">
    <source>
        <dbReference type="EMBL" id="OJT13958.1"/>
    </source>
</evidence>
<keyword evidence="1 6" id="KW-0479">Metal-binding</keyword>
<feature type="binding site" evidence="5">
    <location>
        <begin position="486"/>
        <end position="489"/>
    </location>
    <ligand>
        <name>GTP</name>
        <dbReference type="ChEBI" id="CHEBI:37565"/>
    </ligand>
</feature>
<evidence type="ECO:0000256" key="1">
    <source>
        <dbReference type="ARBA" id="ARBA00022723"/>
    </source>
</evidence>
<evidence type="ECO:0000256" key="6">
    <source>
        <dbReference type="PIRSR" id="PIRSR601019-2"/>
    </source>
</evidence>
<dbReference type="SMART" id="SM00275">
    <property type="entry name" value="G_alpha"/>
    <property type="match status" value="1"/>
</dbReference>
<feature type="compositionally biased region" description="Polar residues" evidence="7">
    <location>
        <begin position="541"/>
        <end position="551"/>
    </location>
</feature>
<dbReference type="Proteomes" id="UP000184267">
    <property type="component" value="Unassembled WGS sequence"/>
</dbReference>
<dbReference type="GO" id="GO:0001664">
    <property type="term" value="F:G protein-coupled receptor binding"/>
    <property type="evidence" value="ECO:0007669"/>
    <property type="project" value="TreeGrafter"/>
</dbReference>
<dbReference type="Pfam" id="PF00503">
    <property type="entry name" value="G-alpha"/>
    <property type="match status" value="1"/>
</dbReference>
<proteinExistence type="predicted"/>
<evidence type="ECO:0000256" key="5">
    <source>
        <dbReference type="PIRSR" id="PIRSR601019-1"/>
    </source>
</evidence>
<dbReference type="GO" id="GO:0046872">
    <property type="term" value="F:metal ion binding"/>
    <property type="evidence" value="ECO:0007669"/>
    <property type="project" value="UniProtKB-KW"/>
</dbReference>
<sequence length="551" mass="62342">MPPRPQAQPPPSASRQRSSSDPFRAFLQPPEDETPEQREARLKREEEAKKRSDNIDRMLRHDEKSRRRKKTVKVLLLGQSESGKSTTLKQFQLLHTPAAFRQERLAWRFVIYLNLVRSIRRILEAIAPEENNGLDDDDYGDSYETASIIISGPERPSSSLAGSQPNYEHYRRRLAPLMDLEQRLITVLSDPEDNDEQEATHLPSSSSFPDAPRNLQHAASIASFHAPSGHMIGRPAPRITIPPPPPLSTSPSTSSSSYGYSSFSSSSHGNPLSPTSPTASIMSSSTNELAVRTGSSWRRHFTNLGKVQSQKTPLSGEVEGWWEDPNDPVHTLNRSAETMKELWRDPRVRNRLEEKQIRLEESSGFFLEEITRVTAKMYFPTDDDVLKARLKTTGVVEHTFSLAKDSEWRGVEWRIYDVGGARNQRQAWAPYFDDVNAIIFLAPISAFDQVLAEDPSVNRLEDSFQLWKSVVENKLLAHVNIVLFLNKIDLLKKKLEDGVRLQHYLTYDHPNDYATITHCGCSPSSPHPGETDPTCRVPQPIQHNTPEVDSE</sequence>
<feature type="compositionally biased region" description="Pro residues" evidence="7">
    <location>
        <begin position="1"/>
        <end position="12"/>
    </location>
</feature>
<dbReference type="STRING" id="154538.A0A1M2W278"/>
<gene>
    <name evidence="8" type="ORF">TRAPUB_9497</name>
</gene>
<keyword evidence="6" id="KW-0460">Magnesium</keyword>
<dbReference type="GO" id="GO:0005834">
    <property type="term" value="C:heterotrimeric G-protein complex"/>
    <property type="evidence" value="ECO:0007669"/>
    <property type="project" value="TreeGrafter"/>
</dbReference>
<dbReference type="SUPFAM" id="SSF52540">
    <property type="entry name" value="P-loop containing nucleoside triphosphate hydrolases"/>
    <property type="match status" value="1"/>
</dbReference>
<dbReference type="OMA" id="AWRFVIY"/>
<dbReference type="OrthoDB" id="5817230at2759"/>
<dbReference type="AlphaFoldDB" id="A0A1M2W278"/>
<evidence type="ECO:0000256" key="4">
    <source>
        <dbReference type="ARBA" id="ARBA00023224"/>
    </source>
</evidence>
<dbReference type="InterPro" id="IPR011025">
    <property type="entry name" value="GproteinA_insert"/>
</dbReference>
<dbReference type="GO" id="GO:0003924">
    <property type="term" value="F:GTPase activity"/>
    <property type="evidence" value="ECO:0007669"/>
    <property type="project" value="InterPro"/>
</dbReference>
<feature type="region of interest" description="Disordered" evidence="7">
    <location>
        <begin position="524"/>
        <end position="551"/>
    </location>
</feature>
<dbReference type="PROSITE" id="PS51882">
    <property type="entry name" value="G_ALPHA"/>
    <property type="match status" value="1"/>
</dbReference>
<keyword evidence="2 5" id="KW-0547">Nucleotide-binding</keyword>
<dbReference type="PRINTS" id="PR00318">
    <property type="entry name" value="GPROTEINA"/>
</dbReference>
<dbReference type="InterPro" id="IPR027417">
    <property type="entry name" value="P-loop_NTPase"/>
</dbReference>
<dbReference type="FunFam" id="3.40.50.300:FF:000692">
    <property type="entry name" value="Guanine nucleotide-binding protein subunit alpha"/>
    <property type="match status" value="1"/>
</dbReference>
<accession>A0A1M2W278</accession>